<evidence type="ECO:0000256" key="1">
    <source>
        <dbReference type="ARBA" id="ARBA00007092"/>
    </source>
</evidence>
<dbReference type="GO" id="GO:0006281">
    <property type="term" value="P:DNA repair"/>
    <property type="evidence" value="ECO:0007669"/>
    <property type="project" value="InterPro"/>
</dbReference>
<keyword evidence="6" id="KW-0464">Manganese</keyword>
<dbReference type="InterPro" id="IPR005135">
    <property type="entry name" value="Endo/exonuclease/phosphatase"/>
</dbReference>
<dbReference type="GO" id="GO:0008311">
    <property type="term" value="F:double-stranded DNA 3'-5' DNA exonuclease activity"/>
    <property type="evidence" value="ECO:0007669"/>
    <property type="project" value="UniProtKB-EC"/>
</dbReference>
<feature type="binding site" evidence="6">
    <location>
        <position position="153"/>
    </location>
    <ligand>
        <name>Mg(2+)</name>
        <dbReference type="ChEBI" id="CHEBI:18420"/>
        <label>1</label>
    </ligand>
</feature>
<dbReference type="Gene3D" id="3.60.10.10">
    <property type="entry name" value="Endonuclease/exonuclease/phosphatase"/>
    <property type="match status" value="1"/>
</dbReference>
<dbReference type="GO" id="GO:0046872">
    <property type="term" value="F:metal ion binding"/>
    <property type="evidence" value="ECO:0007669"/>
    <property type="project" value="UniProtKB-KW"/>
</dbReference>
<evidence type="ECO:0000256" key="3">
    <source>
        <dbReference type="ARBA" id="ARBA00022801"/>
    </source>
</evidence>
<dbReference type="SUPFAM" id="SSF56219">
    <property type="entry name" value="DNase I-like"/>
    <property type="match status" value="1"/>
</dbReference>
<feature type="active site" description="Proton acceptor" evidence="5">
    <location>
        <position position="251"/>
    </location>
</feature>
<dbReference type="PANTHER" id="PTHR43250">
    <property type="entry name" value="EXODEOXYRIBONUCLEASE III"/>
    <property type="match status" value="1"/>
</dbReference>
<feature type="domain" description="Endonuclease/exonuclease/phosphatase" evidence="8">
    <location>
        <begin position="4"/>
        <end position="251"/>
    </location>
</feature>
<evidence type="ECO:0000313" key="9">
    <source>
        <dbReference type="EMBL" id="AIF06147.1"/>
    </source>
</evidence>
<dbReference type="AlphaFoldDB" id="A0A075GV03"/>
<reference evidence="9" key="1">
    <citation type="journal article" date="2014" name="Genome Biol. Evol.">
        <title>Pangenome evidence for extensive interdomain horizontal transfer affecting lineage core and shell genes in uncultured planktonic thaumarchaeota and euryarchaeota.</title>
        <authorList>
            <person name="Deschamps P."/>
            <person name="Zivanovic Y."/>
            <person name="Moreira D."/>
            <person name="Rodriguez-Valera F."/>
            <person name="Lopez-Garcia P."/>
        </authorList>
    </citation>
    <scope>NUCLEOTIDE SEQUENCE</scope>
</reference>
<keyword evidence="4 6" id="KW-0460">Magnesium</keyword>
<evidence type="ECO:0000256" key="2">
    <source>
        <dbReference type="ARBA" id="ARBA00022723"/>
    </source>
</evidence>
<gene>
    <name evidence="9" type="primary">xthA</name>
</gene>
<comment type="similarity">
    <text evidence="1">Belongs to the DNA repair enzymes AP/ExoA family.</text>
</comment>
<dbReference type="PANTHER" id="PTHR43250:SF2">
    <property type="entry name" value="EXODEOXYRIBONUCLEASE III"/>
    <property type="match status" value="1"/>
</dbReference>
<evidence type="ECO:0000256" key="4">
    <source>
        <dbReference type="ARBA" id="ARBA00022842"/>
    </source>
</evidence>
<keyword evidence="3 9" id="KW-0378">Hydrolase</keyword>
<feature type="site" description="Interaction with DNA substrate" evidence="7">
    <location>
        <position position="251"/>
    </location>
</feature>
<feature type="binding site" evidence="6">
    <location>
        <position position="251"/>
    </location>
    <ligand>
        <name>Mg(2+)</name>
        <dbReference type="ChEBI" id="CHEBI:18420"/>
        <label>1</label>
    </ligand>
</feature>
<feature type="site" description="Important for catalytic activity" evidence="7">
    <location>
        <position position="223"/>
    </location>
</feature>
<evidence type="ECO:0000259" key="8">
    <source>
        <dbReference type="Pfam" id="PF03372"/>
    </source>
</evidence>
<keyword evidence="2 6" id="KW-0479">Metal-binding</keyword>
<dbReference type="InterPro" id="IPR004808">
    <property type="entry name" value="AP_endonuc_1"/>
</dbReference>
<dbReference type="Pfam" id="PF03372">
    <property type="entry name" value="Exo_endo_phos"/>
    <property type="match status" value="1"/>
</dbReference>
<feature type="active site" evidence="5">
    <location>
        <position position="111"/>
    </location>
</feature>
<feature type="binding site" evidence="6">
    <location>
        <position position="151"/>
    </location>
    <ligand>
        <name>Mg(2+)</name>
        <dbReference type="ChEBI" id="CHEBI:18420"/>
        <label>1</label>
    </ligand>
</feature>
<evidence type="ECO:0000256" key="6">
    <source>
        <dbReference type="PIRSR" id="PIRSR604808-2"/>
    </source>
</evidence>
<dbReference type="EC" id="3.1.11.2" evidence="9"/>
<comment type="cofactor">
    <cofactor evidence="6">
        <name>Mg(2+)</name>
        <dbReference type="ChEBI" id="CHEBI:18420"/>
    </cofactor>
    <cofactor evidence="6">
        <name>Mn(2+)</name>
        <dbReference type="ChEBI" id="CHEBI:29035"/>
    </cofactor>
    <text evidence="6">Probably binds two magnesium or manganese ions per subunit.</text>
</comment>
<feature type="binding site" evidence="6">
    <location>
        <position position="250"/>
    </location>
    <ligand>
        <name>Mg(2+)</name>
        <dbReference type="ChEBI" id="CHEBI:18420"/>
        <label>1</label>
    </ligand>
</feature>
<dbReference type="NCBIfam" id="TIGR00633">
    <property type="entry name" value="xth"/>
    <property type="match status" value="1"/>
</dbReference>
<sequence>MRVATWNLNGIRAAHRKGLSDFTDRIDADVWLFQEVRALPEQMPDEWQPPEGHDVIWHPAQKKGYSGVMTCSRVGLSEVGRGIDTELDETPDPDGRVLHTKHGNLHCVNMYLPNGSSSPERQAYKDRWVEDMLVWSKRLIESDEPALLCGDLNIAHQEDDIWNPSGNRKTSGFLDHEREWFTRLLECGWHDLLRIHVGSGKGPYTWWSNRGRARELDRGWRIDYVLANDAARPLFNSAEVLREGGLVVSDHAPLIVDLDM</sequence>
<evidence type="ECO:0000256" key="5">
    <source>
        <dbReference type="PIRSR" id="PIRSR604808-1"/>
    </source>
</evidence>
<dbReference type="NCBIfam" id="TIGR00195">
    <property type="entry name" value="exoDNase_III"/>
    <property type="match status" value="1"/>
</dbReference>
<feature type="binding site" evidence="6">
    <location>
        <position position="7"/>
    </location>
    <ligand>
        <name>Mg(2+)</name>
        <dbReference type="ChEBI" id="CHEBI:18420"/>
        <label>1</label>
    </ligand>
</feature>
<evidence type="ECO:0000256" key="7">
    <source>
        <dbReference type="PIRSR" id="PIRSR604808-3"/>
    </source>
</evidence>
<feature type="site" description="Transition state stabilizer" evidence="7">
    <location>
        <position position="153"/>
    </location>
</feature>
<feature type="binding site" evidence="6">
    <location>
        <position position="35"/>
    </location>
    <ligand>
        <name>Mg(2+)</name>
        <dbReference type="ChEBI" id="CHEBI:18420"/>
        <label>1</label>
    </ligand>
</feature>
<feature type="active site" description="Proton donor/acceptor" evidence="5">
    <location>
        <position position="151"/>
    </location>
</feature>
<dbReference type="InterPro" id="IPR036691">
    <property type="entry name" value="Endo/exonu/phosph_ase_sf"/>
</dbReference>
<dbReference type="EMBL" id="KF900760">
    <property type="protein sequence ID" value="AIF06147.1"/>
    <property type="molecule type" value="Genomic_DNA"/>
</dbReference>
<dbReference type="PROSITE" id="PS51435">
    <property type="entry name" value="AP_NUCLEASE_F1_4"/>
    <property type="match status" value="1"/>
</dbReference>
<accession>A0A075GV03</accession>
<name>A0A075GV03_9EURY</name>
<organism evidence="9">
    <name type="scientific">uncultured marine group II/III euryarchaeote KM3_190_A02</name>
    <dbReference type="NCBI Taxonomy" id="1457958"/>
    <lineage>
        <taxon>Archaea</taxon>
        <taxon>Methanobacteriati</taxon>
        <taxon>Methanobacteriota</taxon>
        <taxon>environmental samples</taxon>
    </lineage>
</organism>
<proteinExistence type="inferred from homology"/>
<dbReference type="InterPro" id="IPR037493">
    <property type="entry name" value="ExoIII-like"/>
</dbReference>
<protein>
    <submittedName>
        <fullName evidence="9">Exodeoxyribonuclease III (XthA)</fullName>
        <ecNumber evidence="9">3.1.11.2</ecNumber>
    </submittedName>
</protein>